<reference evidence="1" key="1">
    <citation type="journal article" date="2014" name="Front. Microbiol.">
        <title>High frequency of phylogenetically diverse reductive dehalogenase-homologous genes in deep subseafloor sedimentary metagenomes.</title>
        <authorList>
            <person name="Kawai M."/>
            <person name="Futagami T."/>
            <person name="Toyoda A."/>
            <person name="Takaki Y."/>
            <person name="Nishi S."/>
            <person name="Hori S."/>
            <person name="Arai W."/>
            <person name="Tsubouchi T."/>
            <person name="Morono Y."/>
            <person name="Uchiyama I."/>
            <person name="Ito T."/>
            <person name="Fujiyama A."/>
            <person name="Inagaki F."/>
            <person name="Takami H."/>
        </authorList>
    </citation>
    <scope>NUCLEOTIDE SEQUENCE</scope>
    <source>
        <strain evidence="1">Expedition CK06-06</strain>
    </source>
</reference>
<dbReference type="EMBL" id="BARS01053321">
    <property type="protein sequence ID" value="GAG50630.1"/>
    <property type="molecule type" value="Genomic_DNA"/>
</dbReference>
<proteinExistence type="predicted"/>
<feature type="non-terminal residue" evidence="1">
    <location>
        <position position="44"/>
    </location>
</feature>
<organism evidence="1">
    <name type="scientific">marine sediment metagenome</name>
    <dbReference type="NCBI Taxonomy" id="412755"/>
    <lineage>
        <taxon>unclassified sequences</taxon>
        <taxon>metagenomes</taxon>
        <taxon>ecological metagenomes</taxon>
    </lineage>
</organism>
<accession>X0Y4E9</accession>
<comment type="caution">
    <text evidence="1">The sequence shown here is derived from an EMBL/GenBank/DDBJ whole genome shotgun (WGS) entry which is preliminary data.</text>
</comment>
<sequence length="44" mass="5412">MWPEKEDKKEKVEAKRCITELEYLRLKLDLFEKTDLTKDEIKEV</sequence>
<protein>
    <submittedName>
        <fullName evidence="1">Uncharacterized protein</fullName>
    </submittedName>
</protein>
<evidence type="ECO:0000313" key="1">
    <source>
        <dbReference type="EMBL" id="GAG50630.1"/>
    </source>
</evidence>
<name>X0Y4E9_9ZZZZ</name>
<dbReference type="AlphaFoldDB" id="X0Y4E9"/>
<gene>
    <name evidence="1" type="ORF">S01H1_79143</name>
</gene>